<gene>
    <name evidence="2" type="ORF">PPSIR1_31053</name>
</gene>
<dbReference type="SUPFAM" id="SSF56300">
    <property type="entry name" value="Metallo-dependent phosphatases"/>
    <property type="match status" value="1"/>
</dbReference>
<name>A6GH06_9BACT</name>
<accession>A6GH06</accession>
<dbReference type="PANTHER" id="PTHR42850:SF7">
    <property type="entry name" value="BIS(5'-NUCLEOSYL)-TETRAPHOSPHATASE PRPE [ASYMMETRICAL]"/>
    <property type="match status" value="1"/>
</dbReference>
<protein>
    <recommendedName>
        <fullName evidence="1">Calcineurin-like phosphoesterase domain-containing protein</fullName>
    </recommendedName>
</protein>
<comment type="caution">
    <text evidence="2">The sequence shown here is derived from an EMBL/GenBank/DDBJ whole genome shotgun (WGS) entry which is preliminary data.</text>
</comment>
<feature type="domain" description="Calcineurin-like phosphoesterase" evidence="1">
    <location>
        <begin position="26"/>
        <end position="133"/>
    </location>
</feature>
<keyword evidence="3" id="KW-1185">Reference proteome</keyword>
<dbReference type="Pfam" id="PF00149">
    <property type="entry name" value="Metallophos"/>
    <property type="match status" value="1"/>
</dbReference>
<proteinExistence type="predicted"/>
<dbReference type="GO" id="GO:0016791">
    <property type="term" value="F:phosphatase activity"/>
    <property type="evidence" value="ECO:0007669"/>
    <property type="project" value="TreeGrafter"/>
</dbReference>
<dbReference type="GO" id="GO:0005737">
    <property type="term" value="C:cytoplasm"/>
    <property type="evidence" value="ECO:0007669"/>
    <property type="project" value="TreeGrafter"/>
</dbReference>
<dbReference type="Proteomes" id="UP000005801">
    <property type="component" value="Unassembled WGS sequence"/>
</dbReference>
<dbReference type="Gene3D" id="3.60.21.10">
    <property type="match status" value="1"/>
</dbReference>
<dbReference type="EMBL" id="ABCS01000113">
    <property type="protein sequence ID" value="EDM74838.1"/>
    <property type="molecule type" value="Genomic_DNA"/>
</dbReference>
<evidence type="ECO:0000313" key="3">
    <source>
        <dbReference type="Proteomes" id="UP000005801"/>
    </source>
</evidence>
<evidence type="ECO:0000259" key="1">
    <source>
        <dbReference type="Pfam" id="PF00149"/>
    </source>
</evidence>
<dbReference type="InterPro" id="IPR004843">
    <property type="entry name" value="Calcineurin-like_PHP"/>
</dbReference>
<dbReference type="InterPro" id="IPR029052">
    <property type="entry name" value="Metallo-depent_PP-like"/>
</dbReference>
<evidence type="ECO:0000313" key="2">
    <source>
        <dbReference type="EMBL" id="EDM74838.1"/>
    </source>
</evidence>
<dbReference type="eggNOG" id="COG0639">
    <property type="taxonomic scope" value="Bacteria"/>
</dbReference>
<dbReference type="InterPro" id="IPR050126">
    <property type="entry name" value="Ap4A_hydrolase"/>
</dbReference>
<organism evidence="2 3">
    <name type="scientific">Plesiocystis pacifica SIR-1</name>
    <dbReference type="NCBI Taxonomy" id="391625"/>
    <lineage>
        <taxon>Bacteria</taxon>
        <taxon>Pseudomonadati</taxon>
        <taxon>Myxococcota</taxon>
        <taxon>Polyangia</taxon>
        <taxon>Nannocystales</taxon>
        <taxon>Nannocystaceae</taxon>
        <taxon>Plesiocystis</taxon>
    </lineage>
</organism>
<sequence length="258" mass="29367">MRETLDALIEGLGYRRVDTRWAHPKGRTLVSVGDLLDRGPDSLGCCERLAELIDAGCGRMILGNHELNALHYMADLREHSPKNREQFAATLAQIEARPRRWDAIEDFLMGQPTRLLLDEGRLRVIHACWDAHTLERLPEHLDATILRESARGGALEDVFERYIKGPEESCPPYQDQNGHTRSTRRLPWWRDYASDAPKVAFGHYWFPWASELPDRAPGWLGPGENATCLDFSAGKGGPLLALRYPEMEFVMVPNRDVR</sequence>
<dbReference type="STRING" id="391625.PPSIR1_31053"/>
<dbReference type="PANTHER" id="PTHR42850">
    <property type="entry name" value="METALLOPHOSPHOESTERASE"/>
    <property type="match status" value="1"/>
</dbReference>
<dbReference type="AlphaFoldDB" id="A6GH06"/>
<reference evidence="2 3" key="1">
    <citation type="submission" date="2007-06" db="EMBL/GenBank/DDBJ databases">
        <authorList>
            <person name="Shimkets L."/>
            <person name="Ferriera S."/>
            <person name="Johnson J."/>
            <person name="Kravitz S."/>
            <person name="Beeson K."/>
            <person name="Sutton G."/>
            <person name="Rogers Y.-H."/>
            <person name="Friedman R."/>
            <person name="Frazier M."/>
            <person name="Venter J.C."/>
        </authorList>
    </citation>
    <scope>NUCLEOTIDE SEQUENCE [LARGE SCALE GENOMIC DNA]</scope>
    <source>
        <strain evidence="2 3">SIR-1</strain>
    </source>
</reference>